<evidence type="ECO:0000259" key="2">
    <source>
        <dbReference type="Pfam" id="PF23247"/>
    </source>
</evidence>
<evidence type="ECO:0000256" key="1">
    <source>
        <dbReference type="ARBA" id="ARBA00022821"/>
    </source>
</evidence>
<dbReference type="PANTHER" id="PTHR33463">
    <property type="entry name" value="NB-ARC DOMAIN-CONTAINING PROTEIN-RELATED"/>
    <property type="match status" value="1"/>
</dbReference>
<evidence type="ECO:0000313" key="4">
    <source>
        <dbReference type="Proteomes" id="UP001415857"/>
    </source>
</evidence>
<dbReference type="InterPro" id="IPR050905">
    <property type="entry name" value="Plant_NBS-LRR"/>
</dbReference>
<dbReference type="EMBL" id="JBBPBK010000001">
    <property type="protein sequence ID" value="KAK9291913.1"/>
    <property type="molecule type" value="Genomic_DNA"/>
</dbReference>
<gene>
    <name evidence="3" type="ORF">L1049_019864</name>
</gene>
<evidence type="ECO:0000313" key="3">
    <source>
        <dbReference type="EMBL" id="KAK9291913.1"/>
    </source>
</evidence>
<sequence length="157" mass="18604">MLKSLWKLEKITVKSCDSLEQVFDHLEGLNYEENRVRLLPNLEEMNLTELPKLRCIWNKDPTRILRFYSLRWLNIHKCNNLRNLFSPSMLPNMSWEFRGLKITNCPNMVEIVEKEKGANQAAIDKIVFCCSRYTILEGLPNHSRFYPRNHTLESFDG</sequence>
<dbReference type="Pfam" id="PF23247">
    <property type="entry name" value="LRR_RPS2"/>
    <property type="match status" value="1"/>
</dbReference>
<protein>
    <recommendedName>
        <fullName evidence="2">Disease resistance protein At4g27190-like leucine-rich repeats domain-containing protein</fullName>
    </recommendedName>
</protein>
<reference evidence="3 4" key="1">
    <citation type="journal article" date="2024" name="Plant J.">
        <title>Genome sequences and population genomics reveal climatic adaptation and genomic divergence between two closely related sweetgum species.</title>
        <authorList>
            <person name="Xu W.Q."/>
            <person name="Ren C.Q."/>
            <person name="Zhang X.Y."/>
            <person name="Comes H.P."/>
            <person name="Liu X.H."/>
            <person name="Li Y.G."/>
            <person name="Kettle C.J."/>
            <person name="Jalonen R."/>
            <person name="Gaisberger H."/>
            <person name="Ma Y.Z."/>
            <person name="Qiu Y.X."/>
        </authorList>
    </citation>
    <scope>NUCLEOTIDE SEQUENCE [LARGE SCALE GENOMIC DNA]</scope>
    <source>
        <strain evidence="3">Hangzhou</strain>
    </source>
</reference>
<dbReference type="Proteomes" id="UP001415857">
    <property type="component" value="Unassembled WGS sequence"/>
</dbReference>
<dbReference type="InterPro" id="IPR032675">
    <property type="entry name" value="LRR_dom_sf"/>
</dbReference>
<dbReference type="InterPro" id="IPR057135">
    <property type="entry name" value="At4g27190-like_LRR"/>
</dbReference>
<accession>A0AAP0S8W0</accession>
<keyword evidence="1" id="KW-0611">Plant defense</keyword>
<comment type="caution">
    <text evidence="3">The sequence shown here is derived from an EMBL/GenBank/DDBJ whole genome shotgun (WGS) entry which is preliminary data.</text>
</comment>
<keyword evidence="4" id="KW-1185">Reference proteome</keyword>
<dbReference type="AlphaFoldDB" id="A0AAP0S8W0"/>
<feature type="domain" description="Disease resistance protein At4g27190-like leucine-rich repeats" evidence="2">
    <location>
        <begin position="1"/>
        <end position="105"/>
    </location>
</feature>
<dbReference type="PANTHER" id="PTHR33463:SF149">
    <property type="entry name" value="NB-ARC DOMAIN-CONTAINING PROTEIN"/>
    <property type="match status" value="1"/>
</dbReference>
<name>A0AAP0S8W0_LIQFO</name>
<organism evidence="3 4">
    <name type="scientific">Liquidambar formosana</name>
    <name type="common">Formosan gum</name>
    <dbReference type="NCBI Taxonomy" id="63359"/>
    <lineage>
        <taxon>Eukaryota</taxon>
        <taxon>Viridiplantae</taxon>
        <taxon>Streptophyta</taxon>
        <taxon>Embryophyta</taxon>
        <taxon>Tracheophyta</taxon>
        <taxon>Spermatophyta</taxon>
        <taxon>Magnoliopsida</taxon>
        <taxon>eudicotyledons</taxon>
        <taxon>Gunneridae</taxon>
        <taxon>Pentapetalae</taxon>
        <taxon>Saxifragales</taxon>
        <taxon>Altingiaceae</taxon>
        <taxon>Liquidambar</taxon>
    </lineage>
</organism>
<proteinExistence type="predicted"/>
<dbReference type="Gene3D" id="3.80.10.10">
    <property type="entry name" value="Ribonuclease Inhibitor"/>
    <property type="match status" value="1"/>
</dbReference>